<dbReference type="Gene3D" id="1.25.40.10">
    <property type="entry name" value="Tetratricopeptide repeat domain"/>
    <property type="match status" value="3"/>
</dbReference>
<evidence type="ECO:0000313" key="4">
    <source>
        <dbReference type="EMBL" id="BBK22041.1"/>
    </source>
</evidence>
<evidence type="ECO:0000256" key="1">
    <source>
        <dbReference type="ARBA" id="ARBA00022737"/>
    </source>
</evidence>
<dbReference type="KEGG" id="aarg:Aargi30884_09440"/>
<evidence type="ECO:0000256" key="2">
    <source>
        <dbReference type="ARBA" id="ARBA00022803"/>
    </source>
</evidence>
<dbReference type="SUPFAM" id="SSF48452">
    <property type="entry name" value="TPR-like"/>
    <property type="match status" value="2"/>
</dbReference>
<dbReference type="SMART" id="SM00028">
    <property type="entry name" value="TPR"/>
    <property type="match status" value="5"/>
</dbReference>
<dbReference type="AlphaFoldDB" id="A0A6N4THH6"/>
<reference evidence="5" key="1">
    <citation type="submission" date="2019-05" db="EMBL/GenBank/DDBJ databases">
        <title>Complete genome sequencing of Absiella argi strain JCM 30884.</title>
        <authorList>
            <person name="Sakamoto M."/>
            <person name="Murakami T."/>
            <person name="Mori H."/>
        </authorList>
    </citation>
    <scope>NUCLEOTIDE SEQUENCE [LARGE SCALE GENOMIC DNA]</scope>
    <source>
        <strain evidence="5">JCM 30884</strain>
    </source>
</reference>
<dbReference type="InterPro" id="IPR013087">
    <property type="entry name" value="Znf_C2H2_type"/>
</dbReference>
<keyword evidence="2" id="KW-0802">TPR repeat</keyword>
<evidence type="ECO:0000313" key="5">
    <source>
        <dbReference type="Proteomes" id="UP000464754"/>
    </source>
</evidence>
<protein>
    <recommendedName>
        <fullName evidence="3">C2H2-type domain-containing protein</fullName>
    </recommendedName>
</protein>
<dbReference type="PANTHER" id="PTHR45641:SF19">
    <property type="entry name" value="NEPHROCYSTIN-3"/>
    <property type="match status" value="1"/>
</dbReference>
<dbReference type="RefSeq" id="WP_118277444.1">
    <property type="nucleotide sequence ID" value="NZ_AP019695.1"/>
</dbReference>
<dbReference type="PANTHER" id="PTHR45641">
    <property type="entry name" value="TETRATRICOPEPTIDE REPEAT PROTEIN (AFU_ORTHOLOGUE AFUA_6G03870)"/>
    <property type="match status" value="1"/>
</dbReference>
<proteinExistence type="predicted"/>
<dbReference type="EMBL" id="AP019695">
    <property type="protein sequence ID" value="BBK22041.1"/>
    <property type="molecule type" value="Genomic_DNA"/>
</dbReference>
<dbReference type="InterPro" id="IPR011990">
    <property type="entry name" value="TPR-like_helical_dom_sf"/>
</dbReference>
<name>A0A6N4THH6_9FIRM</name>
<dbReference type="PROSITE" id="PS50157">
    <property type="entry name" value="ZINC_FINGER_C2H2_2"/>
    <property type="match status" value="1"/>
</dbReference>
<gene>
    <name evidence="4" type="ORF">Aargi30884_09440</name>
</gene>
<dbReference type="Proteomes" id="UP000464754">
    <property type="component" value="Chromosome"/>
</dbReference>
<evidence type="ECO:0000259" key="3">
    <source>
        <dbReference type="PROSITE" id="PS50157"/>
    </source>
</evidence>
<keyword evidence="5" id="KW-1185">Reference proteome</keyword>
<feature type="domain" description="C2H2-type" evidence="3">
    <location>
        <begin position="227"/>
        <end position="250"/>
    </location>
</feature>
<sequence>MKDRIEDKKDIKLQKEMKQYRKRIYEASGNELAAVLKEIQERMEQEFNVESMVLLFTELSSLLNEKEESPDILQLIVFLAMQKCRFMQINLFGFGKEIYTMYHDSLCFLRYRLRFLMYPKQLIDIAEEDKTYLAHVYFSLMDFGVDGLLLFVHGLFSSGASFQCPYCGRVYELPSLLPGDESEGKIQPVFRKEHAGVYDPYFMFKHYLDEMQEEDLNSMLPYIYGNFTCKPCDQQFSLMEGLQEYSKYHTKLLSAPSKEELEFIYYHGISARENGKLEQAMYYLQMAYSLQLLVDKTNTAVHASILLEIAKIYLMKEDVEKTCSTAKYVIELLDEDIEHKELLGDAYALLADGLHLDTGVLEEVGVEEILLYYERAIELYEEEMGTGCEKASLIQKSIAIMYGEQEAYRDKGIAMLEEGLKEAIDTHNEEEIADLHLRLADIYELNKDYEKAIVHFKVYLSWIQKEYGEYSSIAAEEYLQYSVLLEKNHQLQQALDMAEKAYEILNHYLLQAERMGQGYMEAMAAADASDRVGALYHLNGNIDKALYFYQNGYDIRLHKDIENKELANGIKEMASIYEEIKDYDKALIGYENALSIYHDVKEMAFASEDAFLYQEVDICNQAMSYLHKHIKKIKEVMSGNIHSNK</sequence>
<keyword evidence="1" id="KW-0677">Repeat</keyword>
<accession>A0A6N4THH6</accession>
<organism evidence="4 5">
    <name type="scientific">Amedibacterium intestinale</name>
    <dbReference type="NCBI Taxonomy" id="2583452"/>
    <lineage>
        <taxon>Bacteria</taxon>
        <taxon>Bacillati</taxon>
        <taxon>Bacillota</taxon>
        <taxon>Erysipelotrichia</taxon>
        <taxon>Erysipelotrichales</taxon>
        <taxon>Erysipelotrichaceae</taxon>
        <taxon>Amedibacterium</taxon>
    </lineage>
</organism>
<dbReference type="InterPro" id="IPR019734">
    <property type="entry name" value="TPR_rpt"/>
</dbReference>